<comment type="caution">
    <text evidence="2">The sequence shown here is derived from an EMBL/GenBank/DDBJ whole genome shotgun (WGS) entry which is preliminary data.</text>
</comment>
<name>A0A4Q8LJZ7_9GAMM</name>
<dbReference type="EMBL" id="SHMF01000007">
    <property type="protein sequence ID" value="TAA30577.1"/>
    <property type="molecule type" value="Genomic_DNA"/>
</dbReference>
<evidence type="ECO:0000313" key="3">
    <source>
        <dbReference type="Proteomes" id="UP000292087"/>
    </source>
</evidence>
<dbReference type="Pfam" id="PF00248">
    <property type="entry name" value="Aldo_ket_red"/>
    <property type="match status" value="1"/>
</dbReference>
<dbReference type="SUPFAM" id="SSF51430">
    <property type="entry name" value="NAD(P)-linked oxidoreductase"/>
    <property type="match status" value="1"/>
</dbReference>
<dbReference type="CDD" id="cd19101">
    <property type="entry name" value="AKR_unchar"/>
    <property type="match status" value="1"/>
</dbReference>
<protein>
    <submittedName>
        <fullName evidence="2">TIGR04076 family protein</fullName>
    </submittedName>
</protein>
<sequence length="469" mass="51185">MEQQESVAAEHNDSFELYDLKVEAVAPPGVKVYSGAQPGDYFELKGEMLYLPPGQGFSIYSLSAVLPLLAAKQRETAPLDWMTSDEEIANPDPNCPVRLKITRTGKRTFRRADTTAVALPASARATVGVPRATLAPGYDISRLIKGGWHLSGDHGAIDRDQALKDMASFVEAGITTFDCADIYTGVEEMIGDFRAAYPALAKSVRVHTKFVPDLAALDRVDPVLVESSIDRSLRRLKQESLDLVQFHWWNFEIPGYVEAALELARLQRAGKIQHIGVTNFDVPHLAELLDAGVRVLSHQVQYSVLDHRPEHGMDAFCQANDIAFLCYGTVAGGFLSERWLGKPEPTGTFANRSLVKYKLIIEDFGGWALYQDLLHALAAVGAKHGCDIATIASATVLTRPNVAAAIVGATSAAHLDAHRRVGTVTLDAEDLALIHAVTARRTGPLGDVYGLERDIGGRHGRIMKYDLHK</sequence>
<dbReference type="GO" id="GO:0016491">
    <property type="term" value="F:oxidoreductase activity"/>
    <property type="evidence" value="ECO:0007669"/>
    <property type="project" value="InterPro"/>
</dbReference>
<dbReference type="Proteomes" id="UP000292087">
    <property type="component" value="Unassembled WGS sequence"/>
</dbReference>
<dbReference type="PANTHER" id="PTHR43147">
    <property type="entry name" value="PROTEIN TAS"/>
    <property type="match status" value="1"/>
</dbReference>
<dbReference type="InterPro" id="IPR023811">
    <property type="entry name" value="CHP04076"/>
</dbReference>
<dbReference type="NCBIfam" id="TIGR04076">
    <property type="entry name" value="TIGR04076 family protein"/>
    <property type="match status" value="1"/>
</dbReference>
<feature type="domain" description="NADP-dependent oxidoreductase" evidence="1">
    <location>
        <begin position="142"/>
        <end position="437"/>
    </location>
</feature>
<dbReference type="PANTHER" id="PTHR43147:SF5">
    <property type="entry name" value="OXIDOREDUCTASE"/>
    <property type="match status" value="1"/>
</dbReference>
<dbReference type="InterPro" id="IPR036812">
    <property type="entry name" value="NAD(P)_OxRdtase_dom_sf"/>
</dbReference>
<organism evidence="2 3">
    <name type="scientific">Pseudoxanthomonas winnipegensis</name>
    <dbReference type="NCBI Taxonomy" id="2480810"/>
    <lineage>
        <taxon>Bacteria</taxon>
        <taxon>Pseudomonadati</taxon>
        <taxon>Pseudomonadota</taxon>
        <taxon>Gammaproteobacteria</taxon>
        <taxon>Lysobacterales</taxon>
        <taxon>Lysobacteraceae</taxon>
        <taxon>Pseudoxanthomonas</taxon>
    </lineage>
</organism>
<dbReference type="Gene3D" id="3.20.20.100">
    <property type="entry name" value="NADP-dependent oxidoreductase domain"/>
    <property type="match status" value="1"/>
</dbReference>
<dbReference type="PRINTS" id="PR00069">
    <property type="entry name" value="ALDKETRDTASE"/>
</dbReference>
<dbReference type="InterPro" id="IPR020471">
    <property type="entry name" value="AKR"/>
</dbReference>
<dbReference type="InterPro" id="IPR023210">
    <property type="entry name" value="NADP_OxRdtase_dom"/>
</dbReference>
<proteinExistence type="predicted"/>
<accession>A0A4Q8LJZ7</accession>
<evidence type="ECO:0000313" key="2">
    <source>
        <dbReference type="EMBL" id="TAA30577.1"/>
    </source>
</evidence>
<gene>
    <name evidence="2" type="ORF">EA656_19420</name>
</gene>
<reference evidence="2 3" key="1">
    <citation type="submission" date="2019-02" db="EMBL/GenBank/DDBJ databases">
        <title>WGS of Pseudoxanthomonas species novum from clinical isolates.</title>
        <authorList>
            <person name="Bernier A.-M."/>
            <person name="Bernard K."/>
            <person name="Vachon A."/>
        </authorList>
    </citation>
    <scope>NUCLEOTIDE SEQUENCE [LARGE SCALE GENOMIC DNA]</scope>
    <source>
        <strain evidence="2 3">NML140781</strain>
    </source>
</reference>
<dbReference type="AlphaFoldDB" id="A0A4Q8LJZ7"/>
<evidence type="ECO:0000259" key="1">
    <source>
        <dbReference type="Pfam" id="PF00248"/>
    </source>
</evidence>